<dbReference type="Gene3D" id="1.20.225.20">
    <property type="entry name" value="Ub domain-containing protein, DC-UbP/UBTD2, N-terminal domain"/>
    <property type="match status" value="1"/>
</dbReference>
<gene>
    <name evidence="3" type="ORF">Tci_054318</name>
</gene>
<feature type="region of interest" description="Disordered" evidence="1">
    <location>
        <begin position="1"/>
        <end position="29"/>
    </location>
</feature>
<dbReference type="InterPro" id="IPR039869">
    <property type="entry name" value="UBTD1/2"/>
</dbReference>
<dbReference type="EMBL" id="BKCJ010008460">
    <property type="protein sequence ID" value="GEU82340.1"/>
    <property type="molecule type" value="Genomic_DNA"/>
</dbReference>
<protein>
    <recommendedName>
        <fullName evidence="2">DC-UbP/UBTD2 N-terminal domain-containing protein</fullName>
    </recommendedName>
</protein>
<feature type="domain" description="DC-UbP/UBTD2 N-terminal" evidence="2">
    <location>
        <begin position="19"/>
        <end position="108"/>
    </location>
</feature>
<dbReference type="InterPro" id="IPR032752">
    <property type="entry name" value="DC-UbP/UBTD2_N"/>
</dbReference>
<proteinExistence type="predicted"/>
<dbReference type="AlphaFoldDB" id="A0A6L2N895"/>
<dbReference type="Pfam" id="PF16455">
    <property type="entry name" value="UBD"/>
    <property type="match status" value="1"/>
</dbReference>
<evidence type="ECO:0000259" key="2">
    <source>
        <dbReference type="Pfam" id="PF16455"/>
    </source>
</evidence>
<evidence type="ECO:0000313" key="3">
    <source>
        <dbReference type="EMBL" id="GEU82340.1"/>
    </source>
</evidence>
<sequence length="125" mass="14224">MGCAMSSNANGNDNRANIVRKPTPWGFPNGPISKTQLQEMRNEFWHNVALAGGRPAIRAATEVDLRNAQKILQENNIRLGNQDMSICYDDNGTRYDLPLFVLSEPTNMDYRVLNVRKQRQEVYIV</sequence>
<feature type="compositionally biased region" description="Polar residues" evidence="1">
    <location>
        <begin position="1"/>
        <end position="15"/>
    </location>
</feature>
<reference evidence="3" key="1">
    <citation type="journal article" date="2019" name="Sci. Rep.">
        <title>Draft genome of Tanacetum cinerariifolium, the natural source of mosquito coil.</title>
        <authorList>
            <person name="Yamashiro T."/>
            <person name="Shiraishi A."/>
            <person name="Satake H."/>
            <person name="Nakayama K."/>
        </authorList>
    </citation>
    <scope>NUCLEOTIDE SEQUENCE</scope>
</reference>
<accession>A0A6L2N895</accession>
<organism evidence="3">
    <name type="scientific">Tanacetum cinerariifolium</name>
    <name type="common">Dalmatian daisy</name>
    <name type="synonym">Chrysanthemum cinerariifolium</name>
    <dbReference type="NCBI Taxonomy" id="118510"/>
    <lineage>
        <taxon>Eukaryota</taxon>
        <taxon>Viridiplantae</taxon>
        <taxon>Streptophyta</taxon>
        <taxon>Embryophyta</taxon>
        <taxon>Tracheophyta</taxon>
        <taxon>Spermatophyta</taxon>
        <taxon>Magnoliopsida</taxon>
        <taxon>eudicotyledons</taxon>
        <taxon>Gunneridae</taxon>
        <taxon>Pentapetalae</taxon>
        <taxon>asterids</taxon>
        <taxon>campanulids</taxon>
        <taxon>Asterales</taxon>
        <taxon>Asteraceae</taxon>
        <taxon>Asteroideae</taxon>
        <taxon>Anthemideae</taxon>
        <taxon>Anthemidinae</taxon>
        <taxon>Tanacetum</taxon>
    </lineage>
</organism>
<dbReference type="InterPro" id="IPR038169">
    <property type="entry name" value="DC-UbP/UBTD2_N_sf"/>
</dbReference>
<evidence type="ECO:0000256" key="1">
    <source>
        <dbReference type="SAM" id="MobiDB-lite"/>
    </source>
</evidence>
<comment type="caution">
    <text evidence="3">The sequence shown here is derived from an EMBL/GenBank/DDBJ whole genome shotgun (WGS) entry which is preliminary data.</text>
</comment>
<dbReference type="PANTHER" id="PTHR13609">
    <property type="entry name" value="UBIQUITIN DOMAIN CONTAINING 1 PROTEIN-RELATED"/>
    <property type="match status" value="1"/>
</dbReference>
<name>A0A6L2N895_TANCI</name>